<dbReference type="SMART" id="SM00849">
    <property type="entry name" value="Lactamase_B"/>
    <property type="match status" value="1"/>
</dbReference>
<accession>A0BIA7</accession>
<dbReference type="OMA" id="CLAHAAY"/>
<dbReference type="PANTHER" id="PTHR43084">
    <property type="entry name" value="PERSULFIDE DIOXYGENASE ETHE1"/>
    <property type="match status" value="1"/>
</dbReference>
<keyword evidence="4" id="KW-1185">Reference proteome</keyword>
<dbReference type="CDD" id="cd07724">
    <property type="entry name" value="POD-like_MBL-fold"/>
    <property type="match status" value="1"/>
</dbReference>
<dbReference type="CDD" id="cd00158">
    <property type="entry name" value="RHOD"/>
    <property type="match status" value="2"/>
</dbReference>
<evidence type="ECO:0000313" key="4">
    <source>
        <dbReference type="Proteomes" id="UP000000600"/>
    </source>
</evidence>
<evidence type="ECO:0000256" key="1">
    <source>
        <dbReference type="ARBA" id="ARBA00022723"/>
    </source>
</evidence>
<dbReference type="FunFam" id="3.40.250.10:FF:000148">
    <property type="entry name" value="Uncharacterized protein"/>
    <property type="match status" value="1"/>
</dbReference>
<evidence type="ECO:0000259" key="2">
    <source>
        <dbReference type="PROSITE" id="PS50206"/>
    </source>
</evidence>
<keyword evidence="1" id="KW-0479">Metal-binding</keyword>
<dbReference type="GO" id="GO:0050313">
    <property type="term" value="F:sulfur dioxygenase activity"/>
    <property type="evidence" value="ECO:0000318"/>
    <property type="project" value="GO_Central"/>
</dbReference>
<reference evidence="3 4" key="1">
    <citation type="journal article" date="2006" name="Nature">
        <title>Global trends of whole-genome duplications revealed by the ciliate Paramecium tetraurelia.</title>
        <authorList>
            <consortium name="Genoscope"/>
            <person name="Aury J.-M."/>
            <person name="Jaillon O."/>
            <person name="Duret L."/>
            <person name="Noel B."/>
            <person name="Jubin C."/>
            <person name="Porcel B.M."/>
            <person name="Segurens B."/>
            <person name="Daubin V."/>
            <person name="Anthouard V."/>
            <person name="Aiach N."/>
            <person name="Arnaiz O."/>
            <person name="Billaut A."/>
            <person name="Beisson J."/>
            <person name="Blanc I."/>
            <person name="Bouhouche K."/>
            <person name="Camara F."/>
            <person name="Duharcourt S."/>
            <person name="Guigo R."/>
            <person name="Gogendeau D."/>
            <person name="Katinka M."/>
            <person name="Keller A.-M."/>
            <person name="Kissmehl R."/>
            <person name="Klotz C."/>
            <person name="Koll F."/>
            <person name="Le Moue A."/>
            <person name="Lepere C."/>
            <person name="Malinsky S."/>
            <person name="Nowacki M."/>
            <person name="Nowak J.K."/>
            <person name="Plattner H."/>
            <person name="Poulain J."/>
            <person name="Ruiz F."/>
            <person name="Serrano V."/>
            <person name="Zagulski M."/>
            <person name="Dessen P."/>
            <person name="Betermier M."/>
            <person name="Weissenbach J."/>
            <person name="Scarpelli C."/>
            <person name="Schachter V."/>
            <person name="Sperling L."/>
            <person name="Meyer E."/>
            <person name="Cohen J."/>
            <person name="Wincker P."/>
        </authorList>
    </citation>
    <scope>NUCLEOTIDE SEQUENCE [LARGE SCALE GENOMIC DNA]</scope>
    <source>
        <strain evidence="3 4">Stock d4-2</strain>
    </source>
</reference>
<name>A0BIA7_PARTE</name>
<dbReference type="STRING" id="5888.A0BIA7"/>
<dbReference type="Gene3D" id="3.40.250.10">
    <property type="entry name" value="Rhodanese-like domain"/>
    <property type="match status" value="2"/>
</dbReference>
<dbReference type="OrthoDB" id="284123at2759"/>
<organism evidence="3 4">
    <name type="scientific">Paramecium tetraurelia</name>
    <dbReference type="NCBI Taxonomy" id="5888"/>
    <lineage>
        <taxon>Eukaryota</taxon>
        <taxon>Sar</taxon>
        <taxon>Alveolata</taxon>
        <taxon>Ciliophora</taxon>
        <taxon>Intramacronucleata</taxon>
        <taxon>Oligohymenophorea</taxon>
        <taxon>Peniculida</taxon>
        <taxon>Parameciidae</taxon>
        <taxon>Paramecium</taxon>
    </lineage>
</organism>
<dbReference type="InterPro" id="IPR051682">
    <property type="entry name" value="Mito_Persulfide_Diox"/>
</dbReference>
<feature type="domain" description="Rhodanese" evidence="2">
    <location>
        <begin position="408"/>
        <end position="489"/>
    </location>
</feature>
<dbReference type="InterPro" id="IPR001763">
    <property type="entry name" value="Rhodanese-like_dom"/>
</dbReference>
<dbReference type="PROSITE" id="PS50206">
    <property type="entry name" value="RHODANESE_3"/>
    <property type="match status" value="2"/>
</dbReference>
<dbReference type="SUPFAM" id="SSF56281">
    <property type="entry name" value="Metallo-hydrolase/oxidoreductase"/>
    <property type="match status" value="1"/>
</dbReference>
<dbReference type="InParanoid" id="A0BIA7"/>
<evidence type="ECO:0000313" key="3">
    <source>
        <dbReference type="EMBL" id="CAK58274.1"/>
    </source>
</evidence>
<dbReference type="Pfam" id="PF00581">
    <property type="entry name" value="Rhodanese"/>
    <property type="match status" value="2"/>
</dbReference>
<dbReference type="FunFam" id="3.40.250.10:FF:000110">
    <property type="entry name" value="Uncharacterized protein"/>
    <property type="match status" value="1"/>
</dbReference>
<dbReference type="AlphaFoldDB" id="A0BIA7"/>
<dbReference type="RefSeq" id="XP_001425672.1">
    <property type="nucleotide sequence ID" value="XM_001425635.2"/>
</dbReference>
<dbReference type="GO" id="GO:0006749">
    <property type="term" value="P:glutathione metabolic process"/>
    <property type="evidence" value="ECO:0000318"/>
    <property type="project" value="GO_Central"/>
</dbReference>
<dbReference type="GeneID" id="5011455"/>
<proteinExistence type="predicted"/>
<dbReference type="GO" id="GO:0070813">
    <property type="term" value="P:hydrogen sulfide metabolic process"/>
    <property type="evidence" value="ECO:0000318"/>
    <property type="project" value="GO_Central"/>
</dbReference>
<protein>
    <recommendedName>
        <fullName evidence="2">Rhodanese domain-containing protein</fullName>
    </recommendedName>
</protein>
<dbReference type="KEGG" id="ptm:GSPATT00004646001"/>
<dbReference type="InterPro" id="IPR036866">
    <property type="entry name" value="RibonucZ/Hydroxyglut_hydro"/>
</dbReference>
<dbReference type="FunFam" id="3.60.15.10:FF:000030">
    <property type="entry name" value="Metallo-beta-lactamase family protein"/>
    <property type="match status" value="1"/>
</dbReference>
<dbReference type="EMBL" id="CT867997">
    <property type="protein sequence ID" value="CAK58274.1"/>
    <property type="molecule type" value="Genomic_DNA"/>
</dbReference>
<dbReference type="GO" id="GO:0046872">
    <property type="term" value="F:metal ion binding"/>
    <property type="evidence" value="ECO:0007669"/>
    <property type="project" value="UniProtKB-KW"/>
</dbReference>
<feature type="domain" description="Rhodanese" evidence="2">
    <location>
        <begin position="310"/>
        <end position="396"/>
    </location>
</feature>
<sequence length="489" mass="55158">MILKDINQQLDIFKNMIKILQKFNRTLFHFSKEVQLKQSETLGKGFYQQQIFTGCLAEYAYYIESNKEAIIIDPLRDIQPYLNIAKERGAKIKYVLLTHFHADFIAGHLSLQRETDAQIVMGPRATAPFINKVLNDNEFLKLGKVKIQALHTPGHTQESTCFLLYDEEGKQHSIYTGDTLFLGEVGRPDLAVKSDVTQYDLASMLYASLRQKILGLPDEVVVFPGHGAGSACGKNISAGYSCSIGNQKKNNYALQEMDQETFVQLVASDLPKPPQYFFYNAGLNKTNQFQDLNLILKKANTKLTPAKVVSKQGIQIIDSRNSISDGFIPGSINVPLQIPFAHWVGTLLPHDREIVIVCEPGFEEQTIMRLSRIGYDNIIGYLHFEDWKAAGNSISKPTELEVQDFLKRSKLAQIVDVRTKEEWGRGILKHAQLITLGELPQNLEKLDKLRDISIYCGTGQRAKIAHTLLVANGFTRVQYCKVGYDDIIK</sequence>
<dbReference type="InterPro" id="IPR036873">
    <property type="entry name" value="Rhodanese-like_dom_sf"/>
</dbReference>
<dbReference type="HOGENOM" id="CLU_030571_7_1_1"/>
<gene>
    <name evidence="3" type="ORF">GSPATT00004646001</name>
</gene>
<dbReference type="Pfam" id="PF00753">
    <property type="entry name" value="Lactamase_B"/>
    <property type="match status" value="1"/>
</dbReference>
<dbReference type="InterPro" id="IPR001279">
    <property type="entry name" value="Metallo-B-lactamas"/>
</dbReference>
<dbReference type="Gene3D" id="3.60.15.10">
    <property type="entry name" value="Ribonuclease Z/Hydroxyacylglutathione hydrolase-like"/>
    <property type="match status" value="1"/>
</dbReference>
<dbReference type="PANTHER" id="PTHR43084:SF1">
    <property type="entry name" value="PERSULFIDE DIOXYGENASE ETHE1, MITOCHONDRIAL"/>
    <property type="match status" value="1"/>
</dbReference>
<dbReference type="SUPFAM" id="SSF52821">
    <property type="entry name" value="Rhodanese/Cell cycle control phosphatase"/>
    <property type="match status" value="2"/>
</dbReference>
<dbReference type="InterPro" id="IPR044528">
    <property type="entry name" value="POD-like_MBL-fold"/>
</dbReference>
<dbReference type="eggNOG" id="KOG0814">
    <property type="taxonomic scope" value="Eukaryota"/>
</dbReference>
<dbReference type="Proteomes" id="UP000000600">
    <property type="component" value="Unassembled WGS sequence"/>
</dbReference>